<keyword evidence="11" id="KW-1185">Reference proteome</keyword>
<feature type="transmembrane region" description="Helical" evidence="8">
    <location>
        <begin position="180"/>
        <end position="203"/>
    </location>
</feature>
<feature type="domain" description="Cation/H+ exchanger transmembrane" evidence="9">
    <location>
        <begin position="61"/>
        <end position="447"/>
    </location>
</feature>
<evidence type="ECO:0000256" key="3">
    <source>
        <dbReference type="ARBA" id="ARBA00022692"/>
    </source>
</evidence>
<evidence type="ECO:0000256" key="5">
    <source>
        <dbReference type="ARBA" id="ARBA00023065"/>
    </source>
</evidence>
<evidence type="ECO:0000259" key="9">
    <source>
        <dbReference type="Pfam" id="PF00999"/>
    </source>
</evidence>
<feature type="transmembrane region" description="Helical" evidence="8">
    <location>
        <begin position="151"/>
        <end position="174"/>
    </location>
</feature>
<comment type="caution">
    <text evidence="10">The sequence shown here is derived from an EMBL/GenBank/DDBJ whole genome shotgun (WGS) entry which is preliminary data.</text>
</comment>
<feature type="transmembrane region" description="Helical" evidence="8">
    <location>
        <begin position="424"/>
        <end position="445"/>
    </location>
</feature>
<dbReference type="PANTHER" id="PTHR32468:SF0">
    <property type="entry name" value="K(+)_H(+) ANTIPORTER 1"/>
    <property type="match status" value="1"/>
</dbReference>
<feature type="transmembrane region" description="Helical" evidence="8">
    <location>
        <begin position="362"/>
        <end position="383"/>
    </location>
</feature>
<evidence type="ECO:0000256" key="8">
    <source>
        <dbReference type="SAM" id="Phobius"/>
    </source>
</evidence>
<evidence type="ECO:0000256" key="7">
    <source>
        <dbReference type="SAM" id="MobiDB-lite"/>
    </source>
</evidence>
<dbReference type="PANTHER" id="PTHR32468">
    <property type="entry name" value="CATION/H + ANTIPORTER"/>
    <property type="match status" value="1"/>
</dbReference>
<dbReference type="AlphaFoldDB" id="A0A2W2FAV6"/>
<evidence type="ECO:0000256" key="6">
    <source>
        <dbReference type="ARBA" id="ARBA00023136"/>
    </source>
</evidence>
<keyword evidence="3 8" id="KW-0812">Transmembrane</keyword>
<feature type="transmembrane region" description="Helical" evidence="8">
    <location>
        <begin position="250"/>
        <end position="273"/>
    </location>
</feature>
<feature type="transmembrane region" description="Helical" evidence="8">
    <location>
        <begin position="82"/>
        <end position="105"/>
    </location>
</feature>
<reference evidence="10 11" key="1">
    <citation type="submission" date="2018-01" db="EMBL/GenBank/DDBJ databases">
        <title>Draft genome sequence of Nonomuraea sp. KC333.</title>
        <authorList>
            <person name="Sahin N."/>
            <person name="Saygin H."/>
            <person name="Ay H."/>
        </authorList>
    </citation>
    <scope>NUCLEOTIDE SEQUENCE [LARGE SCALE GENOMIC DNA]</scope>
    <source>
        <strain evidence="10 11">KC333</strain>
    </source>
</reference>
<organism evidence="10 11">
    <name type="scientific">Nonomuraea aridisoli</name>
    <dbReference type="NCBI Taxonomy" id="2070368"/>
    <lineage>
        <taxon>Bacteria</taxon>
        <taxon>Bacillati</taxon>
        <taxon>Actinomycetota</taxon>
        <taxon>Actinomycetes</taxon>
        <taxon>Streptosporangiales</taxon>
        <taxon>Streptosporangiaceae</taxon>
        <taxon>Nonomuraea</taxon>
    </lineage>
</organism>
<dbReference type="InterPro" id="IPR038770">
    <property type="entry name" value="Na+/solute_symporter_sf"/>
</dbReference>
<keyword evidence="5" id="KW-0406">Ion transport</keyword>
<dbReference type="Proteomes" id="UP000249304">
    <property type="component" value="Unassembled WGS sequence"/>
</dbReference>
<evidence type="ECO:0000313" key="10">
    <source>
        <dbReference type="EMBL" id="PZG18717.1"/>
    </source>
</evidence>
<feature type="transmembrane region" description="Helical" evidence="8">
    <location>
        <begin position="285"/>
        <end position="318"/>
    </location>
</feature>
<gene>
    <name evidence="10" type="ORF">C1J01_14100</name>
</gene>
<keyword evidence="6 8" id="KW-0472">Membrane</keyword>
<dbReference type="GO" id="GO:0015297">
    <property type="term" value="F:antiporter activity"/>
    <property type="evidence" value="ECO:0007669"/>
    <property type="project" value="InterPro"/>
</dbReference>
<name>A0A2W2FAV6_9ACTN</name>
<dbReference type="InterPro" id="IPR006153">
    <property type="entry name" value="Cation/H_exchanger_TM"/>
</dbReference>
<evidence type="ECO:0000313" key="11">
    <source>
        <dbReference type="Proteomes" id="UP000249304"/>
    </source>
</evidence>
<dbReference type="InterPro" id="IPR050794">
    <property type="entry name" value="CPA2_transporter"/>
</dbReference>
<feature type="region of interest" description="Disordered" evidence="7">
    <location>
        <begin position="1"/>
        <end position="34"/>
    </location>
</feature>
<keyword evidence="4 8" id="KW-1133">Transmembrane helix</keyword>
<evidence type="ECO:0000256" key="4">
    <source>
        <dbReference type="ARBA" id="ARBA00022989"/>
    </source>
</evidence>
<feature type="transmembrane region" description="Helical" evidence="8">
    <location>
        <begin position="117"/>
        <end position="139"/>
    </location>
</feature>
<feature type="transmembrane region" description="Helical" evidence="8">
    <location>
        <begin position="48"/>
        <end position="70"/>
    </location>
</feature>
<evidence type="ECO:0000256" key="1">
    <source>
        <dbReference type="ARBA" id="ARBA00004141"/>
    </source>
</evidence>
<proteinExistence type="predicted"/>
<dbReference type="Gene3D" id="1.20.1530.20">
    <property type="match status" value="1"/>
</dbReference>
<keyword evidence="2" id="KW-0813">Transport</keyword>
<dbReference type="GO" id="GO:1902600">
    <property type="term" value="P:proton transmembrane transport"/>
    <property type="evidence" value="ECO:0007669"/>
    <property type="project" value="InterPro"/>
</dbReference>
<evidence type="ECO:0000256" key="2">
    <source>
        <dbReference type="ARBA" id="ARBA00022448"/>
    </source>
</evidence>
<dbReference type="OrthoDB" id="9793589at2"/>
<dbReference type="Pfam" id="PF00999">
    <property type="entry name" value="Na_H_Exchanger"/>
    <property type="match status" value="1"/>
</dbReference>
<accession>A0A2W2FAV6</accession>
<dbReference type="EMBL" id="POUD01000048">
    <property type="protein sequence ID" value="PZG18717.1"/>
    <property type="molecule type" value="Genomic_DNA"/>
</dbReference>
<comment type="subcellular location">
    <subcellularLocation>
        <location evidence="1">Membrane</location>
        <topology evidence="1">Multi-pass membrane protein</topology>
    </subcellularLocation>
</comment>
<dbReference type="GO" id="GO:0016020">
    <property type="term" value="C:membrane"/>
    <property type="evidence" value="ECO:0007669"/>
    <property type="project" value="UniProtKB-SubCell"/>
</dbReference>
<sequence length="482" mass="49486">MRTSPPCSPAWRTSSRPTSAWTSPSTTDRTGGAAVPSVQPVPPIAADVLLVLLLQLGLLLLLALVLGRLATRFGMPALVGELGAGVLLGPSVLDHLAPGLAAWLLPKETAQFHLLDAVGQFAVLLMVGITGMSMDLSLVRRRVATAAKVSVAGLVVPLLLGVAAGLALPATLIGPGADRTVFALFLGAAMCVSAIPVIAKTLMDMNLLHREVGQLTLAAGMVDDVFGWLLLSVVSAMATTGLRAGDVARSLLLLVVFLVLAAVVGRRVVAAVIRVASRSPSQGTLVAAVVVLLLALAATTHAMGLEAVFGAFVCGILIGSTPSFDPARLAPVRTFVLAVLAPVFFATAGLRMDLTALRDPSVLLLAIGVLLIAILGKFAGAYIGALASRMSHWEALALGAGMNARGVIEVIVAMVGLRLGVLNTVTYTVIILVAIVTSLMAPPVLKLAMARVPERPGERARARRVAVEAPGAAGTSTVHADD</sequence>
<feature type="transmembrane region" description="Helical" evidence="8">
    <location>
        <begin position="215"/>
        <end position="238"/>
    </location>
</feature>
<feature type="transmembrane region" description="Helical" evidence="8">
    <location>
        <begin position="330"/>
        <end position="350"/>
    </location>
</feature>
<feature type="compositionally biased region" description="Polar residues" evidence="7">
    <location>
        <begin position="1"/>
        <end position="29"/>
    </location>
</feature>
<protein>
    <submittedName>
        <fullName evidence="10">Cation/H(+) antiporter</fullName>
    </submittedName>
</protein>